<sequence>MTTIEPELITIIEGPTPEFRPTPQDWVQSVLEGPMDRLVAICQLRTGNGEDIMARCRNAWQDGRPVRLDFPDEMRMRQQIDVVSIRLEQLEEGPSLMLWVALPLDSIEEIEEIDDDNDDDDDMLFS</sequence>
<organism evidence="1">
    <name type="scientific">hydrothermal vent metagenome</name>
    <dbReference type="NCBI Taxonomy" id="652676"/>
    <lineage>
        <taxon>unclassified sequences</taxon>
        <taxon>metagenomes</taxon>
        <taxon>ecological metagenomes</taxon>
    </lineage>
</organism>
<reference evidence="1" key="1">
    <citation type="submission" date="2018-06" db="EMBL/GenBank/DDBJ databases">
        <authorList>
            <person name="Zhirakovskaya E."/>
        </authorList>
    </citation>
    <scope>NUCLEOTIDE SEQUENCE</scope>
</reference>
<name>A0A3B0UUC4_9ZZZZ</name>
<proteinExistence type="predicted"/>
<dbReference type="AlphaFoldDB" id="A0A3B0UUC4"/>
<gene>
    <name evidence="1" type="ORF">MNBD_CHLOROFLEXI01-1378</name>
</gene>
<accession>A0A3B0UUC4</accession>
<dbReference type="EMBL" id="UOEU01000016">
    <property type="protein sequence ID" value="VAW29952.1"/>
    <property type="molecule type" value="Genomic_DNA"/>
</dbReference>
<evidence type="ECO:0000313" key="1">
    <source>
        <dbReference type="EMBL" id="VAW29952.1"/>
    </source>
</evidence>
<protein>
    <submittedName>
        <fullName evidence="1">Uncharacterized protein</fullName>
    </submittedName>
</protein>